<keyword evidence="1" id="KW-0233">DNA recombination</keyword>
<dbReference type="EMBL" id="JAHCVJ010000009">
    <property type="protein sequence ID" value="MBT0666129.1"/>
    <property type="molecule type" value="Genomic_DNA"/>
</dbReference>
<gene>
    <name evidence="3" type="ORF">KI809_17600</name>
</gene>
<feature type="compositionally biased region" description="Basic and acidic residues" evidence="2">
    <location>
        <begin position="946"/>
        <end position="958"/>
    </location>
</feature>
<reference evidence="3 4" key="1">
    <citation type="submission" date="2021-05" db="EMBL/GenBank/DDBJ databases">
        <title>The draft genome of Geobacter pelophilus DSM 12255.</title>
        <authorList>
            <person name="Xu Z."/>
            <person name="Masuda Y."/>
            <person name="Itoh H."/>
            <person name="Senoo K."/>
        </authorList>
    </citation>
    <scope>NUCLEOTIDE SEQUENCE [LARGE SCALE GENOMIC DNA]</scope>
    <source>
        <strain evidence="3 4">DSM 12255</strain>
    </source>
</reference>
<dbReference type="Proteomes" id="UP000811899">
    <property type="component" value="Unassembled WGS sequence"/>
</dbReference>
<dbReference type="GO" id="GO:0015074">
    <property type="term" value="P:DNA integration"/>
    <property type="evidence" value="ECO:0007669"/>
    <property type="project" value="InterPro"/>
</dbReference>
<keyword evidence="4" id="KW-1185">Reference proteome</keyword>
<proteinExistence type="predicted"/>
<dbReference type="Gene3D" id="1.10.443.10">
    <property type="entry name" value="Intergrase catalytic core"/>
    <property type="match status" value="1"/>
</dbReference>
<dbReference type="InterPro" id="IPR013762">
    <property type="entry name" value="Integrase-like_cat_sf"/>
</dbReference>
<accession>A0AAW4LDP1</accession>
<dbReference type="GO" id="GO:0003677">
    <property type="term" value="F:DNA binding"/>
    <property type="evidence" value="ECO:0007669"/>
    <property type="project" value="InterPro"/>
</dbReference>
<evidence type="ECO:0000313" key="3">
    <source>
        <dbReference type="EMBL" id="MBT0666129.1"/>
    </source>
</evidence>
<protein>
    <recommendedName>
        <fullName evidence="5">Tyr recombinase domain-containing protein</fullName>
    </recommendedName>
</protein>
<sequence length="1115" mass="126836">MADVEIASLWLRLIGKPPEENVGRNIIYADKKKLVQALPADIIAGSKYAAITKEQVNTVLAPFRETLTAGKYIMLVRFLATGLEKGRECLSWDVAIPQIPVGMPREPARFTPDKFKELHCLRRIEKAFIQSLSSSQPLTGRQRIGQLVLSAILNGGLLDGAWVEPWIASISDRIRTHGDFCWFEMQKAWQYPRDERLDKKNYKKKSAEQQILMTRRWFADPLTRVLVVRWKSSLDPDLKNLHLLPNAYDLIVEFLKYAGVTRDGIPNSLSGLLNMAETGLSLKVPPFLASYARGGIKSVSLQPETWARLCTGKAIPRSRLQDDESDQVEEDAQKADIELADPGPLYEQEQILRKMRRIFADNYGYKKRNKELRAELADVARMHEGRFGPVLFLLMKWTDLLLAQESRYKPGTAKRYLGSIGQVLLLVFENDDLLKMEVGDFIERYNRAIELIRSKTEKNYAKPRIGHFHNYLVRGYGVPQIPPGYFQGRSGPPETTVDANLVTPAEFDLLKNMLGWENPKRPPVATAALIAAILGFRCGLRRDEVYYIRVQDLQKGQKPELVLRATARRSLKTPSSTRRLPLHVLVMDDEMSLIYSWLDGIENPSNETLLFTDPTNSQKLLRETAIFDPITYGLAAVTGDATLRFHHLRHSFANWLLVRLVGNSAGLRGSAPFLDHPLFSDHRIIELRNALLGNENLGRKAIYAVSLLLGHGEISSTLTSYLHLCDWLLSRELFQSVATQTYEIETIMGITGLSQPSIYRLSRKAGTGGFIWDWEAHFKGLTKKSSGLTDPLQAFAREPIAVEIKFADKPKAVPVWETIEQVLKLHRSNKLSVEEIANKLELEDKTVLQWILSSERVLHLTTREAKPKTFDFNGNLVWRGTGANPRHTGQTKIYIPKSKKLAKNPKEENDELLSVTATGSPDDKIPEEAKAQPKRRPSNPKYRNRRSGDNTVHKDRFPHIPMHDDELALADSILTTFQKLDDDKKREILDQVDYFLYSFARTGRMLHFWEASKALKYIDVLQNLGVSPETIQLVYFPYEKEDPAITEQRKSEWEEILGLKNCWWVTGNQKYGRRSGIGTIGIQVIRNRKVKSKGTMASYGLRYAFYLIAIMHNVG</sequence>
<comment type="caution">
    <text evidence="3">The sequence shown here is derived from an EMBL/GenBank/DDBJ whole genome shotgun (WGS) entry which is preliminary data.</text>
</comment>
<dbReference type="InterPro" id="IPR011010">
    <property type="entry name" value="DNA_brk_join_enz"/>
</dbReference>
<feature type="compositionally biased region" description="Basic residues" evidence="2">
    <location>
        <begin position="932"/>
        <end position="945"/>
    </location>
</feature>
<evidence type="ECO:0008006" key="5">
    <source>
        <dbReference type="Google" id="ProtNLM"/>
    </source>
</evidence>
<organism evidence="3 4">
    <name type="scientific">Geoanaerobacter pelophilus</name>
    <dbReference type="NCBI Taxonomy" id="60036"/>
    <lineage>
        <taxon>Bacteria</taxon>
        <taxon>Pseudomonadati</taxon>
        <taxon>Thermodesulfobacteriota</taxon>
        <taxon>Desulfuromonadia</taxon>
        <taxon>Geobacterales</taxon>
        <taxon>Geobacteraceae</taxon>
        <taxon>Geoanaerobacter</taxon>
    </lineage>
</organism>
<dbReference type="RefSeq" id="WP_214172904.1">
    <property type="nucleotide sequence ID" value="NZ_JAHCVJ010000009.1"/>
</dbReference>
<dbReference type="AlphaFoldDB" id="A0AAW4LDP1"/>
<feature type="region of interest" description="Disordered" evidence="2">
    <location>
        <begin position="898"/>
        <end position="958"/>
    </location>
</feature>
<evidence type="ECO:0000313" key="4">
    <source>
        <dbReference type="Proteomes" id="UP000811899"/>
    </source>
</evidence>
<evidence type="ECO:0000256" key="1">
    <source>
        <dbReference type="ARBA" id="ARBA00023172"/>
    </source>
</evidence>
<dbReference type="GO" id="GO:0006310">
    <property type="term" value="P:DNA recombination"/>
    <property type="evidence" value="ECO:0007669"/>
    <property type="project" value="UniProtKB-KW"/>
</dbReference>
<dbReference type="SUPFAM" id="SSF56349">
    <property type="entry name" value="DNA breaking-rejoining enzymes"/>
    <property type="match status" value="1"/>
</dbReference>
<name>A0AAW4LDP1_9BACT</name>
<feature type="compositionally biased region" description="Basic and acidic residues" evidence="2">
    <location>
        <begin position="921"/>
        <end position="931"/>
    </location>
</feature>
<evidence type="ECO:0000256" key="2">
    <source>
        <dbReference type="SAM" id="MobiDB-lite"/>
    </source>
</evidence>